<sequence length="326" mass="36862">MIENVLKIDQIARISSRAEHSAFTDLLPVGGEHLLCCYRQATNHVSRDGVIEVSKMTLAGNVHSRQRIALADHDLRDPKLSRDASGKLWLIAQARHADQDNQTLGRKMVSWFSEDGSSWSSPHTLGLPGWWLWRIHWQGDEAVGLAYNRAQDRVDLYRGHPGKRMFCVNPHTLSLQKHQLGYPNESDLHTDSKGNLWALVRRDADTFTAQLGMSATPYRRWQWQDLGQYIGGPAWHPLTEDTMLVAGREYTGKALVTSVWTLHLPTGAMQKCLTLPSDGDNSYPGLHISGDDIYISYYSQHLDNQVRVYLARVTGANRLRDVVEQT</sequence>
<reference evidence="2" key="1">
    <citation type="submission" date="2023-07" db="EMBL/GenBank/DDBJ databases">
        <title>Study on multiphase classification of strain Alteromonas salexigens isolated from the Yellow Sea.</title>
        <authorList>
            <person name="Sun L."/>
        </authorList>
    </citation>
    <scope>NUCLEOTIDE SEQUENCE [LARGE SCALE GENOMIC DNA]</scope>
    <source>
        <strain evidence="2">ASW11-19</strain>
    </source>
</reference>
<accession>A0ABT2VNY3</accession>
<evidence type="ECO:0000313" key="2">
    <source>
        <dbReference type="Proteomes" id="UP001209257"/>
    </source>
</evidence>
<gene>
    <name evidence="1" type="ORF">OCL06_10215</name>
</gene>
<evidence type="ECO:0000313" key="1">
    <source>
        <dbReference type="EMBL" id="MCU7554974.1"/>
    </source>
</evidence>
<dbReference type="EMBL" id="JAOTJC010000008">
    <property type="protein sequence ID" value="MCU7554974.1"/>
    <property type="molecule type" value="Genomic_DNA"/>
</dbReference>
<dbReference type="SUPFAM" id="SSF82171">
    <property type="entry name" value="DPP6 N-terminal domain-like"/>
    <property type="match status" value="1"/>
</dbReference>
<comment type="caution">
    <text evidence="1">The sequence shown here is derived from an EMBL/GenBank/DDBJ whole genome shotgun (WGS) entry which is preliminary data.</text>
</comment>
<keyword evidence="2" id="KW-1185">Reference proteome</keyword>
<dbReference type="Proteomes" id="UP001209257">
    <property type="component" value="Unassembled WGS sequence"/>
</dbReference>
<evidence type="ECO:0008006" key="3">
    <source>
        <dbReference type="Google" id="ProtNLM"/>
    </source>
</evidence>
<name>A0ABT2VNY3_9ALTE</name>
<dbReference type="RefSeq" id="WP_262994173.1">
    <property type="nucleotide sequence ID" value="NZ_JAOTJC010000008.1"/>
</dbReference>
<protein>
    <recommendedName>
        <fullName evidence="3">Exo-alpha-sialidase</fullName>
    </recommendedName>
</protein>
<proteinExistence type="predicted"/>
<organism evidence="1 2">
    <name type="scientific">Alteromonas salexigens</name>
    <dbReference type="NCBI Taxonomy" id="2982530"/>
    <lineage>
        <taxon>Bacteria</taxon>
        <taxon>Pseudomonadati</taxon>
        <taxon>Pseudomonadota</taxon>
        <taxon>Gammaproteobacteria</taxon>
        <taxon>Alteromonadales</taxon>
        <taxon>Alteromonadaceae</taxon>
        <taxon>Alteromonas/Salinimonas group</taxon>
        <taxon>Alteromonas</taxon>
    </lineage>
</organism>